<feature type="domain" description="VWFC" evidence="2">
    <location>
        <begin position="149"/>
        <end position="224"/>
    </location>
</feature>
<reference evidence="3 4" key="1">
    <citation type="journal article" date="2024" name="bioRxiv">
        <title>A reference genome for Trichogramma kaykai: A tiny desert-dwelling parasitoid wasp with competing sex-ratio distorters.</title>
        <authorList>
            <person name="Culotta J."/>
            <person name="Lindsey A.R."/>
        </authorList>
    </citation>
    <scope>NUCLEOTIDE SEQUENCE [LARGE SCALE GENOMIC DNA]</scope>
    <source>
        <strain evidence="3 4">KSX58</strain>
    </source>
</reference>
<feature type="signal peptide" evidence="1">
    <location>
        <begin position="1"/>
        <end position="20"/>
    </location>
</feature>
<sequence length="302" mass="33621">MSLAAASILPFLLIIGVSIASKDCSQVECKGPLKYYNDLRCEPVYKNANDCCPTSYDCSHLRSHKNDKCYANGHEYSIGETLRDEDRSGACDIACICRNDYKNRASFLCAAVDCYRMRPAPGCYWRQNPDSCCGGEEVCPERPEDRYRCEVAGKIYQDGDEFQPDANTVCQCAKGYAGENVEPFCRAIKCGVELHRLNEVRDNCAPYFYSGQNPSTSCAFAYRCPNDNDTILVEQKKNDSNDAAQDTITQEEDSDVTCTFGNLKMRIGDELSESTEPGSNCVKCTCQVPPMPTCFRLDQATC</sequence>
<evidence type="ECO:0000313" key="3">
    <source>
        <dbReference type="EMBL" id="KAL3397634.1"/>
    </source>
</evidence>
<evidence type="ECO:0000259" key="2">
    <source>
        <dbReference type="SMART" id="SM00214"/>
    </source>
</evidence>
<keyword evidence="4" id="KW-1185">Reference proteome</keyword>
<dbReference type="SUPFAM" id="SSF57603">
    <property type="entry name" value="FnI-like domain"/>
    <property type="match status" value="1"/>
</dbReference>
<protein>
    <recommendedName>
        <fullName evidence="2">VWFC domain-containing protein</fullName>
    </recommendedName>
</protein>
<comment type="caution">
    <text evidence="3">The sequence shown here is derived from an EMBL/GenBank/DDBJ whole genome shotgun (WGS) entry which is preliminary data.</text>
</comment>
<name>A0ABD2WYE2_9HYME</name>
<dbReference type="EMBL" id="JBJJXI010000062">
    <property type="protein sequence ID" value="KAL3397634.1"/>
    <property type="molecule type" value="Genomic_DNA"/>
</dbReference>
<dbReference type="AlphaFoldDB" id="A0ABD2WYE2"/>
<gene>
    <name evidence="3" type="ORF">TKK_008724</name>
</gene>
<dbReference type="Gene3D" id="2.10.70.10">
    <property type="entry name" value="Complement Module, domain 1"/>
    <property type="match status" value="1"/>
</dbReference>
<organism evidence="3 4">
    <name type="scientific">Trichogramma kaykai</name>
    <dbReference type="NCBI Taxonomy" id="54128"/>
    <lineage>
        <taxon>Eukaryota</taxon>
        <taxon>Metazoa</taxon>
        <taxon>Ecdysozoa</taxon>
        <taxon>Arthropoda</taxon>
        <taxon>Hexapoda</taxon>
        <taxon>Insecta</taxon>
        <taxon>Pterygota</taxon>
        <taxon>Neoptera</taxon>
        <taxon>Endopterygota</taxon>
        <taxon>Hymenoptera</taxon>
        <taxon>Apocrita</taxon>
        <taxon>Proctotrupomorpha</taxon>
        <taxon>Chalcidoidea</taxon>
        <taxon>Trichogrammatidae</taxon>
        <taxon>Trichogramma</taxon>
    </lineage>
</organism>
<accession>A0ABD2WYE2</accession>
<feature type="domain" description="VWFC" evidence="2">
    <location>
        <begin position="69"/>
        <end position="139"/>
    </location>
</feature>
<proteinExistence type="predicted"/>
<dbReference type="InterPro" id="IPR001007">
    <property type="entry name" value="VWF_dom"/>
</dbReference>
<dbReference type="Proteomes" id="UP001627154">
    <property type="component" value="Unassembled WGS sequence"/>
</dbReference>
<evidence type="ECO:0000256" key="1">
    <source>
        <dbReference type="SAM" id="SignalP"/>
    </source>
</evidence>
<keyword evidence="1" id="KW-0732">Signal</keyword>
<feature type="chain" id="PRO_5044779115" description="VWFC domain-containing protein" evidence="1">
    <location>
        <begin position="21"/>
        <end position="302"/>
    </location>
</feature>
<dbReference type="SMART" id="SM00214">
    <property type="entry name" value="VWC"/>
    <property type="match status" value="2"/>
</dbReference>
<evidence type="ECO:0000313" key="4">
    <source>
        <dbReference type="Proteomes" id="UP001627154"/>
    </source>
</evidence>